<feature type="compositionally biased region" description="Basic and acidic residues" evidence="3">
    <location>
        <begin position="9"/>
        <end position="29"/>
    </location>
</feature>
<name>A0A9P6XFP6_RHIOR</name>
<feature type="compositionally biased region" description="Basic residues" evidence="3">
    <location>
        <begin position="71"/>
        <end position="83"/>
    </location>
</feature>
<feature type="compositionally biased region" description="Basic and acidic residues" evidence="3">
    <location>
        <begin position="36"/>
        <end position="53"/>
    </location>
</feature>
<feature type="region of interest" description="Disordered" evidence="3">
    <location>
        <begin position="200"/>
        <end position="234"/>
    </location>
</feature>
<dbReference type="AlphaFoldDB" id="A0A9P6XFP6"/>
<evidence type="ECO:0000259" key="4">
    <source>
        <dbReference type="Pfam" id="PF08698"/>
    </source>
</evidence>
<dbReference type="Proteomes" id="UP000716291">
    <property type="component" value="Unassembled WGS sequence"/>
</dbReference>
<evidence type="ECO:0000256" key="2">
    <source>
        <dbReference type="ARBA" id="ARBA00023242"/>
    </source>
</evidence>
<feature type="region of interest" description="Disordered" evidence="3">
    <location>
        <begin position="314"/>
        <end position="341"/>
    </location>
</feature>
<keyword evidence="2" id="KW-0539">Nucleus</keyword>
<dbReference type="PANTHER" id="PTHR21686:SF12">
    <property type="entry name" value="DEOXYNUCLEOTIDYLTRANSFERASE TERMINAL-INTERACTING PROTEIN 2"/>
    <property type="match status" value="1"/>
</dbReference>
<dbReference type="Pfam" id="PF08698">
    <property type="entry name" value="Fcf2"/>
    <property type="match status" value="1"/>
</dbReference>
<gene>
    <name evidence="5" type="ORF">G6F64_002939</name>
</gene>
<feature type="compositionally biased region" description="Basic and acidic residues" evidence="3">
    <location>
        <begin position="84"/>
        <end position="99"/>
    </location>
</feature>
<evidence type="ECO:0000256" key="3">
    <source>
        <dbReference type="SAM" id="MobiDB-lite"/>
    </source>
</evidence>
<feature type="compositionally biased region" description="Polar residues" evidence="3">
    <location>
        <begin position="54"/>
        <end position="70"/>
    </location>
</feature>
<keyword evidence="6" id="KW-1185">Reference proteome</keyword>
<feature type="region of interest" description="Disordered" evidence="3">
    <location>
        <begin position="1"/>
        <end position="130"/>
    </location>
</feature>
<comment type="caution">
    <text evidence="5">The sequence shown here is derived from an EMBL/GenBank/DDBJ whole genome shotgun (WGS) entry which is preliminary data.</text>
</comment>
<sequence length="341" mass="39354">MAVTRSQTRRLESIEQQKLEANKVKEPKQLQRNKTQKKDRVKQPQKIKAEKITTLKQPNKQKVGNKSQKQPNKKKLVKAKRKEKKSEDEKQTAIEKLEETIYGGSSLSSSDTESEHESESGGDDSDLDSLLNKAEVALTVSQHDTSISEKQDPIRKLSKMNHGINKSLYFKTIDGRSKLVEAAVQFIEDGQKSSRNAPLVVKANNTLSKRPSRKERQEERAKSSGKDWFDMPKPEITPEVKRDLQILKMRHVLDRKRHYKKMGKQENPTYFQMGTIIEGPTEFFSARLTKKERKQTIVDELLASEEQKQYYKRKHNEVSAKANSGGKRDYKMLKAHRKSTY</sequence>
<accession>A0A9P6XFP6</accession>
<dbReference type="InterPro" id="IPR014810">
    <property type="entry name" value="Fcf2_C"/>
</dbReference>
<dbReference type="GO" id="GO:0003723">
    <property type="term" value="F:RNA binding"/>
    <property type="evidence" value="ECO:0007669"/>
    <property type="project" value="TreeGrafter"/>
</dbReference>
<protein>
    <recommendedName>
        <fullName evidence="4">Fcf2 pre-rRNA processing C-terminal domain-containing protein</fullName>
    </recommendedName>
</protein>
<dbReference type="InterPro" id="IPR039883">
    <property type="entry name" value="Fcf2/DNTTIP2"/>
</dbReference>
<evidence type="ECO:0000313" key="5">
    <source>
        <dbReference type="EMBL" id="KAG1312558.1"/>
    </source>
</evidence>
<dbReference type="PANTHER" id="PTHR21686">
    <property type="entry name" value="DEOXYNUCLEOTIDYLTRANSFERASE TERMINAL-INTERACTING PROTEIN 2"/>
    <property type="match status" value="1"/>
</dbReference>
<proteinExistence type="predicted"/>
<comment type="subcellular location">
    <subcellularLocation>
        <location evidence="1">Nucleus</location>
        <location evidence="1">Nucleolus</location>
    </subcellularLocation>
</comment>
<organism evidence="5 6">
    <name type="scientific">Rhizopus oryzae</name>
    <name type="common">Mucormycosis agent</name>
    <name type="synonym">Rhizopus arrhizus var. delemar</name>
    <dbReference type="NCBI Taxonomy" id="64495"/>
    <lineage>
        <taxon>Eukaryota</taxon>
        <taxon>Fungi</taxon>
        <taxon>Fungi incertae sedis</taxon>
        <taxon>Mucoromycota</taxon>
        <taxon>Mucoromycotina</taxon>
        <taxon>Mucoromycetes</taxon>
        <taxon>Mucorales</taxon>
        <taxon>Mucorineae</taxon>
        <taxon>Rhizopodaceae</taxon>
        <taxon>Rhizopus</taxon>
    </lineage>
</organism>
<feature type="compositionally biased region" description="Basic and acidic residues" evidence="3">
    <location>
        <begin position="214"/>
        <end position="234"/>
    </location>
</feature>
<reference evidence="5" key="1">
    <citation type="journal article" date="2020" name="Microb. Genom.">
        <title>Genetic diversity of clinical and environmental Mucorales isolates obtained from an investigation of mucormycosis cases among solid organ transplant recipients.</title>
        <authorList>
            <person name="Nguyen M.H."/>
            <person name="Kaul D."/>
            <person name="Muto C."/>
            <person name="Cheng S.J."/>
            <person name="Richter R.A."/>
            <person name="Bruno V.M."/>
            <person name="Liu G."/>
            <person name="Beyhan S."/>
            <person name="Sundermann A.J."/>
            <person name="Mounaud S."/>
            <person name="Pasculle A.W."/>
            <person name="Nierman W.C."/>
            <person name="Driscoll E."/>
            <person name="Cumbie R."/>
            <person name="Clancy C.J."/>
            <person name="Dupont C.L."/>
        </authorList>
    </citation>
    <scope>NUCLEOTIDE SEQUENCE</scope>
    <source>
        <strain evidence="5">GL11</strain>
    </source>
</reference>
<evidence type="ECO:0000256" key="1">
    <source>
        <dbReference type="ARBA" id="ARBA00004604"/>
    </source>
</evidence>
<evidence type="ECO:0000313" key="6">
    <source>
        <dbReference type="Proteomes" id="UP000716291"/>
    </source>
</evidence>
<dbReference type="GO" id="GO:0005730">
    <property type="term" value="C:nucleolus"/>
    <property type="evidence" value="ECO:0007669"/>
    <property type="project" value="UniProtKB-SubCell"/>
</dbReference>
<feature type="domain" description="Fcf2 pre-rRNA processing C-terminal" evidence="4">
    <location>
        <begin position="221"/>
        <end position="314"/>
    </location>
</feature>
<dbReference type="EMBL" id="JAANQT010000269">
    <property type="protein sequence ID" value="KAG1312558.1"/>
    <property type="molecule type" value="Genomic_DNA"/>
</dbReference>
<dbReference type="OrthoDB" id="427886at2759"/>
<dbReference type="GO" id="GO:0006396">
    <property type="term" value="P:RNA processing"/>
    <property type="evidence" value="ECO:0007669"/>
    <property type="project" value="TreeGrafter"/>
</dbReference>